<dbReference type="OrthoDB" id="5342184at2759"/>
<protein>
    <recommendedName>
        <fullName evidence="4">Spherulation-specific family 4</fullName>
    </recommendedName>
</protein>
<dbReference type="PANTHER" id="PTHR35040">
    <property type="match status" value="1"/>
</dbReference>
<dbReference type="PANTHER" id="PTHR35040:SF9">
    <property type="entry name" value="4-LIKE CELL SURFACE PROTEIN, PUTATIVE (AFU_ORTHOLOGUE AFUA_4G14080)-RELATED"/>
    <property type="match status" value="1"/>
</dbReference>
<dbReference type="Pfam" id="PF12138">
    <property type="entry name" value="Spherulin4"/>
    <property type="match status" value="1"/>
</dbReference>
<proteinExistence type="predicted"/>
<name>A0A370U1V6_9HELO</name>
<accession>A0A370U1V6</accession>
<dbReference type="AlphaFoldDB" id="A0A370U1V6"/>
<dbReference type="Proteomes" id="UP000254866">
    <property type="component" value="Unassembled WGS sequence"/>
</dbReference>
<comment type="caution">
    <text evidence="2">The sequence shown here is derived from an EMBL/GenBank/DDBJ whole genome shotgun (WGS) entry which is preliminary data.</text>
</comment>
<dbReference type="GeneID" id="43594590"/>
<dbReference type="InterPro" id="IPR016024">
    <property type="entry name" value="ARM-type_fold"/>
</dbReference>
<dbReference type="EMBL" id="NPIC01000001">
    <property type="protein sequence ID" value="RDL41762.1"/>
    <property type="molecule type" value="Genomic_DNA"/>
</dbReference>
<evidence type="ECO:0000313" key="3">
    <source>
        <dbReference type="Proteomes" id="UP000254866"/>
    </source>
</evidence>
<evidence type="ECO:0008006" key="4">
    <source>
        <dbReference type="Google" id="ProtNLM"/>
    </source>
</evidence>
<feature type="compositionally biased region" description="Acidic residues" evidence="1">
    <location>
        <begin position="272"/>
        <end position="313"/>
    </location>
</feature>
<evidence type="ECO:0000313" key="2">
    <source>
        <dbReference type="EMBL" id="RDL41762.1"/>
    </source>
</evidence>
<dbReference type="InterPro" id="IPR021986">
    <property type="entry name" value="Spherulin4"/>
</dbReference>
<evidence type="ECO:0000256" key="1">
    <source>
        <dbReference type="SAM" id="MobiDB-lite"/>
    </source>
</evidence>
<reference evidence="2 3" key="1">
    <citation type="journal article" date="2018" name="IMA Fungus">
        <title>IMA Genome-F 9: Draft genome sequence of Annulohypoxylon stygium, Aspergillus mulundensis, Berkeleyomyces basicola (syn. Thielaviopsis basicola), Ceratocystis smalleyi, two Cercospora beticola strains, Coleophoma cylindrospora, Fusarium fracticaudum, Phialophora cf. hyalina, and Morchella septimelata.</title>
        <authorList>
            <person name="Wingfield B.D."/>
            <person name="Bills G.F."/>
            <person name="Dong Y."/>
            <person name="Huang W."/>
            <person name="Nel W.J."/>
            <person name="Swalarsk-Parry B.S."/>
            <person name="Vaghefi N."/>
            <person name="Wilken P.M."/>
            <person name="An Z."/>
            <person name="de Beer Z.W."/>
            <person name="De Vos L."/>
            <person name="Chen L."/>
            <person name="Duong T.A."/>
            <person name="Gao Y."/>
            <person name="Hammerbacher A."/>
            <person name="Kikkert J.R."/>
            <person name="Li Y."/>
            <person name="Li H."/>
            <person name="Li K."/>
            <person name="Li Q."/>
            <person name="Liu X."/>
            <person name="Ma X."/>
            <person name="Naidoo K."/>
            <person name="Pethybridge S.J."/>
            <person name="Sun J."/>
            <person name="Steenkamp E.T."/>
            <person name="van der Nest M.A."/>
            <person name="van Wyk S."/>
            <person name="Wingfield M.J."/>
            <person name="Xiong C."/>
            <person name="Yue Q."/>
            <person name="Zhang X."/>
        </authorList>
    </citation>
    <scope>NUCLEOTIDE SEQUENCE [LARGE SCALE GENOMIC DNA]</scope>
    <source>
        <strain evidence="2 3">BP 5553</strain>
    </source>
</reference>
<sequence>MATTPAAAKDRNVLSPGSVKTVTMVNPYIFLPLYLYPINSSWEGVIQSAVQYPDVNFQIVVAPNLVNVIPDQNYIENLQALNNLTNVRTLGYVPTNWATRDMATVEQEIDCYAAWANYTEANIRVSGIFFDEAPSAANSDNLSYMGNVTSYARTALGPGTDHMTFNPGVFVDPAWYKIADEIIIFENTWAAFNWSKLNELSWDLMNQSVFLVYNFTGSTKDQKDLVRNLTDSNVGGSFITTQDGYTSLSTLWPQFVESMNDVTSSDFTGRDDDGDDCDDDDDDDDEDDDGDDDDDNGDDGDDDDGDDDEDQED</sequence>
<organism evidence="2 3">
    <name type="scientific">Venustampulla echinocandica</name>
    <dbReference type="NCBI Taxonomy" id="2656787"/>
    <lineage>
        <taxon>Eukaryota</taxon>
        <taxon>Fungi</taxon>
        <taxon>Dikarya</taxon>
        <taxon>Ascomycota</taxon>
        <taxon>Pezizomycotina</taxon>
        <taxon>Leotiomycetes</taxon>
        <taxon>Helotiales</taxon>
        <taxon>Pleuroascaceae</taxon>
        <taxon>Venustampulla</taxon>
    </lineage>
</organism>
<keyword evidence="3" id="KW-1185">Reference proteome</keyword>
<dbReference type="SUPFAM" id="SSF48371">
    <property type="entry name" value="ARM repeat"/>
    <property type="match status" value="1"/>
</dbReference>
<gene>
    <name evidence="2" type="ORF">BP5553_01741</name>
</gene>
<feature type="region of interest" description="Disordered" evidence="1">
    <location>
        <begin position="263"/>
        <end position="313"/>
    </location>
</feature>
<dbReference type="RefSeq" id="XP_031874418.1">
    <property type="nucleotide sequence ID" value="XM_032010364.1"/>
</dbReference>